<dbReference type="PANTHER" id="PTHR28005:SF1">
    <property type="entry name" value="AUTOPHAGY-RELATED PROTEIN 17"/>
    <property type="match status" value="1"/>
</dbReference>
<dbReference type="GO" id="GO:0034727">
    <property type="term" value="P:piecemeal microautophagy of the nucleus"/>
    <property type="evidence" value="ECO:0007669"/>
    <property type="project" value="TreeGrafter"/>
</dbReference>
<dbReference type="AlphaFoldDB" id="A0A284RRE2"/>
<dbReference type="GO" id="GO:0060090">
    <property type="term" value="F:molecular adaptor activity"/>
    <property type="evidence" value="ECO:0007669"/>
    <property type="project" value="TreeGrafter"/>
</dbReference>
<comment type="function">
    <text evidence="6">Autophagy-specific protein that functions in response to autophagy-inducing signals as a scaffold to recruit other ATG proteins to organize preautophagosomal structure (PAS) formation. Modulates the timing and magnitude of the autophagy response, such as the size of the sequestering vesicles. Plays particularly a role in pexophagy and nucleophagy.</text>
</comment>
<keyword evidence="3 6" id="KW-0963">Cytoplasm</keyword>
<dbReference type="GO" id="GO:1990316">
    <property type="term" value="C:Atg1/ULK1 kinase complex"/>
    <property type="evidence" value="ECO:0007669"/>
    <property type="project" value="TreeGrafter"/>
</dbReference>
<dbReference type="GO" id="GO:0030295">
    <property type="term" value="F:protein kinase activator activity"/>
    <property type="evidence" value="ECO:0007669"/>
    <property type="project" value="TreeGrafter"/>
</dbReference>
<evidence type="ECO:0000256" key="6">
    <source>
        <dbReference type="RuleBase" id="RU368080"/>
    </source>
</evidence>
<evidence type="ECO:0000256" key="4">
    <source>
        <dbReference type="ARBA" id="ARBA00023006"/>
    </source>
</evidence>
<evidence type="ECO:0000313" key="9">
    <source>
        <dbReference type="EMBL" id="SJL11265.1"/>
    </source>
</evidence>
<evidence type="ECO:0000256" key="1">
    <source>
        <dbReference type="ARBA" id="ARBA00006259"/>
    </source>
</evidence>
<evidence type="ECO:0000256" key="2">
    <source>
        <dbReference type="ARBA" id="ARBA00013806"/>
    </source>
</evidence>
<keyword evidence="10" id="KW-1185">Reference proteome</keyword>
<dbReference type="Proteomes" id="UP000219338">
    <property type="component" value="Unassembled WGS sequence"/>
</dbReference>
<keyword evidence="5" id="KW-0472">Membrane</keyword>
<proteinExistence type="inferred from homology"/>
<organism evidence="9 10">
    <name type="scientific">Armillaria ostoyae</name>
    <name type="common">Armillaria root rot fungus</name>
    <dbReference type="NCBI Taxonomy" id="47428"/>
    <lineage>
        <taxon>Eukaryota</taxon>
        <taxon>Fungi</taxon>
        <taxon>Dikarya</taxon>
        <taxon>Basidiomycota</taxon>
        <taxon>Agaricomycotina</taxon>
        <taxon>Agaricomycetes</taxon>
        <taxon>Agaricomycetidae</taxon>
        <taxon>Agaricales</taxon>
        <taxon>Marasmiineae</taxon>
        <taxon>Physalacriaceae</taxon>
        <taxon>Armillaria</taxon>
    </lineage>
</organism>
<feature type="compositionally biased region" description="Polar residues" evidence="7">
    <location>
        <begin position="138"/>
        <end position="148"/>
    </location>
</feature>
<dbReference type="OrthoDB" id="1937984at2759"/>
<comment type="similarity">
    <text evidence="1 6">Belongs to the ATG17 family.</text>
</comment>
<dbReference type="PANTHER" id="PTHR28005">
    <property type="entry name" value="AUTOPHAGY-RELATED PROTEIN 17"/>
    <property type="match status" value="1"/>
</dbReference>
<protein>
    <recommendedName>
        <fullName evidence="2 6">Autophagy-related protein 17</fullName>
    </recommendedName>
</protein>
<comment type="subcellular location">
    <subcellularLocation>
        <location evidence="6">Cytoplasm</location>
    </subcellularLocation>
    <subcellularLocation>
        <location evidence="6">Preautophagosomal structure membrane</location>
        <topology evidence="6">Peripheral membrane protein</topology>
    </subcellularLocation>
</comment>
<evidence type="ECO:0000256" key="5">
    <source>
        <dbReference type="ARBA" id="ARBA00023136"/>
    </source>
</evidence>
<dbReference type="GO" id="GO:0000045">
    <property type="term" value="P:autophagosome assembly"/>
    <property type="evidence" value="ECO:0007669"/>
    <property type="project" value="TreeGrafter"/>
</dbReference>
<name>A0A284RRE2_ARMOS</name>
<dbReference type="Pfam" id="PF04108">
    <property type="entry name" value="ATG17_like"/>
    <property type="match status" value="1"/>
</dbReference>
<dbReference type="OMA" id="THVWRAN"/>
<accession>A0A284RRE2</accession>
<evidence type="ECO:0000256" key="3">
    <source>
        <dbReference type="ARBA" id="ARBA00022490"/>
    </source>
</evidence>
<dbReference type="GO" id="GO:0000422">
    <property type="term" value="P:autophagy of mitochondrion"/>
    <property type="evidence" value="ECO:0007669"/>
    <property type="project" value="TreeGrafter"/>
</dbReference>
<gene>
    <name evidence="9" type="ORF">ARMOST_14668</name>
</gene>
<dbReference type="STRING" id="47428.A0A284RRE2"/>
<evidence type="ECO:0000313" key="10">
    <source>
        <dbReference type="Proteomes" id="UP000219338"/>
    </source>
</evidence>
<dbReference type="GO" id="GO:0034045">
    <property type="term" value="C:phagophore assembly site membrane"/>
    <property type="evidence" value="ECO:0007669"/>
    <property type="project" value="UniProtKB-SubCell"/>
</dbReference>
<evidence type="ECO:0000259" key="8">
    <source>
        <dbReference type="Pfam" id="PF04108"/>
    </source>
</evidence>
<dbReference type="InterPro" id="IPR007240">
    <property type="entry name" value="Atg17"/>
</dbReference>
<feature type="region of interest" description="Disordered" evidence="7">
    <location>
        <begin position="138"/>
        <end position="173"/>
    </location>
</feature>
<dbReference type="InterPro" id="IPR045326">
    <property type="entry name" value="ATG17-like_dom"/>
</dbReference>
<keyword evidence="4 6" id="KW-0072">Autophagy</keyword>
<dbReference type="EMBL" id="FUEG01000013">
    <property type="protein sequence ID" value="SJL11265.1"/>
    <property type="molecule type" value="Genomic_DNA"/>
</dbReference>
<evidence type="ECO:0000256" key="7">
    <source>
        <dbReference type="SAM" id="MobiDB-lite"/>
    </source>
</evidence>
<feature type="domain" description="Autophagy protein ATG17-like" evidence="8">
    <location>
        <begin position="20"/>
        <end position="436"/>
    </location>
</feature>
<sequence length="479" mass="53889">MTTVEQPHLVSLVLQSKKALQHGEQLCHGANDLSNATAQCAVDIFALDAKIKWITDAVVEQLKVLLSTHIAVELWLNGCGIYLAGSERSEEYRGETVKAEQGSAGVEWDQSRIKRSNALDNVLESLGSQRVPPELYQTSRGSSIFGSQHSDEEEKPPSPQRSPSATVRIPNKPLADRTSWKTLRDFVDDRAIDEIMDTLENERIVLDDILGKTDEFPEVLRNTITSIRNSLPDEVPPTAIESHLNSQDETIHAMATLLVSLTGHYDQMARALRDSEAGEAFSNGDLQEMNRDTEELPAIMADLEHYIASVKTVYGTFVSFKSSSQVQLDSLHDILDDLDELGDIMTEMLETQDTVEAECEEKLSELHQQLFTIENLHERFVLYRTAFGKLILEIERRRVYSEAAENIVRGMNAQLDAMTDEEKLVREHFNVEHGAHLPEDICLFIGNPPTQWEVVPRDGEITEVVPEIERDFLRSLSIN</sequence>
<reference evidence="10" key="1">
    <citation type="journal article" date="2017" name="Nat. Ecol. Evol.">
        <title>Genome expansion and lineage-specific genetic innovations in the forest pathogenic fungi Armillaria.</title>
        <authorList>
            <person name="Sipos G."/>
            <person name="Prasanna A.N."/>
            <person name="Walter M.C."/>
            <person name="O'Connor E."/>
            <person name="Balint B."/>
            <person name="Krizsan K."/>
            <person name="Kiss B."/>
            <person name="Hess J."/>
            <person name="Varga T."/>
            <person name="Slot J."/>
            <person name="Riley R."/>
            <person name="Boka B."/>
            <person name="Rigling D."/>
            <person name="Barry K."/>
            <person name="Lee J."/>
            <person name="Mihaltcheva S."/>
            <person name="LaButti K."/>
            <person name="Lipzen A."/>
            <person name="Waldron R."/>
            <person name="Moloney N.M."/>
            <person name="Sperisen C."/>
            <person name="Kredics L."/>
            <person name="Vagvoelgyi C."/>
            <person name="Patrignani A."/>
            <person name="Fitzpatrick D."/>
            <person name="Nagy I."/>
            <person name="Doyle S."/>
            <person name="Anderson J.B."/>
            <person name="Grigoriev I.V."/>
            <person name="Gueldener U."/>
            <person name="Muensterkoetter M."/>
            <person name="Nagy L.G."/>
        </authorList>
    </citation>
    <scope>NUCLEOTIDE SEQUENCE [LARGE SCALE GENOMIC DNA]</scope>
    <source>
        <strain evidence="10">C18/9</strain>
    </source>
</reference>